<dbReference type="Pfam" id="PF07729">
    <property type="entry name" value="FCD"/>
    <property type="match status" value="1"/>
</dbReference>
<dbReference type="InterPro" id="IPR036388">
    <property type="entry name" value="WH-like_DNA-bd_sf"/>
</dbReference>
<dbReference type="AlphaFoldDB" id="A0A939DXH7"/>
<dbReference type="Gene3D" id="1.10.10.10">
    <property type="entry name" value="Winged helix-like DNA-binding domain superfamily/Winged helix DNA-binding domain"/>
    <property type="match status" value="1"/>
</dbReference>
<dbReference type="InterPro" id="IPR036390">
    <property type="entry name" value="WH_DNA-bd_sf"/>
</dbReference>
<dbReference type="PANTHER" id="PTHR43537">
    <property type="entry name" value="TRANSCRIPTIONAL REGULATOR, GNTR FAMILY"/>
    <property type="match status" value="1"/>
</dbReference>
<dbReference type="SMART" id="SM00345">
    <property type="entry name" value="HTH_GNTR"/>
    <property type="match status" value="1"/>
</dbReference>
<feature type="domain" description="HTH gntR-type" evidence="5">
    <location>
        <begin position="43"/>
        <end position="113"/>
    </location>
</feature>
<dbReference type="GO" id="GO:0003677">
    <property type="term" value="F:DNA binding"/>
    <property type="evidence" value="ECO:0007669"/>
    <property type="project" value="UniProtKB-KW"/>
</dbReference>
<dbReference type="InterPro" id="IPR000524">
    <property type="entry name" value="Tscrpt_reg_HTH_GntR"/>
</dbReference>
<comment type="caution">
    <text evidence="6">The sequence shown here is derived from an EMBL/GenBank/DDBJ whole genome shotgun (WGS) entry which is preliminary data.</text>
</comment>
<reference evidence="6" key="1">
    <citation type="submission" date="2020-12" db="EMBL/GenBank/DDBJ databases">
        <title>PHA producing bacteria isolated from mangrove.</title>
        <authorList>
            <person name="Zheng W."/>
            <person name="Yu S."/>
            <person name="Huang Y."/>
        </authorList>
    </citation>
    <scope>NUCLEOTIDE SEQUENCE</scope>
    <source>
        <strain evidence="6">GN8-5</strain>
    </source>
</reference>
<protein>
    <submittedName>
        <fullName evidence="6">FadR family transcriptional regulator</fullName>
    </submittedName>
</protein>
<keyword evidence="3" id="KW-0804">Transcription</keyword>
<evidence type="ECO:0000256" key="1">
    <source>
        <dbReference type="ARBA" id="ARBA00023015"/>
    </source>
</evidence>
<evidence type="ECO:0000256" key="4">
    <source>
        <dbReference type="SAM" id="MobiDB-lite"/>
    </source>
</evidence>
<evidence type="ECO:0000256" key="3">
    <source>
        <dbReference type="ARBA" id="ARBA00023163"/>
    </source>
</evidence>
<dbReference type="PRINTS" id="PR00035">
    <property type="entry name" value="HTHGNTR"/>
</dbReference>
<accession>A0A939DXH7</accession>
<evidence type="ECO:0000259" key="5">
    <source>
        <dbReference type="PROSITE" id="PS50949"/>
    </source>
</evidence>
<dbReference type="Pfam" id="PF00392">
    <property type="entry name" value="GntR"/>
    <property type="match status" value="1"/>
</dbReference>
<evidence type="ECO:0000256" key="2">
    <source>
        <dbReference type="ARBA" id="ARBA00023125"/>
    </source>
</evidence>
<dbReference type="Gene3D" id="1.20.120.530">
    <property type="entry name" value="GntR ligand-binding domain-like"/>
    <property type="match status" value="1"/>
</dbReference>
<dbReference type="Proteomes" id="UP000664385">
    <property type="component" value="Unassembled WGS sequence"/>
</dbReference>
<organism evidence="6 7">
    <name type="scientific">Microbacterium esteraromaticum</name>
    <dbReference type="NCBI Taxonomy" id="57043"/>
    <lineage>
        <taxon>Bacteria</taxon>
        <taxon>Bacillati</taxon>
        <taxon>Actinomycetota</taxon>
        <taxon>Actinomycetes</taxon>
        <taxon>Micrococcales</taxon>
        <taxon>Microbacteriaceae</taxon>
        <taxon>Microbacterium</taxon>
    </lineage>
</organism>
<dbReference type="CDD" id="cd07377">
    <property type="entry name" value="WHTH_GntR"/>
    <property type="match status" value="1"/>
</dbReference>
<dbReference type="PROSITE" id="PS50949">
    <property type="entry name" value="HTH_GNTR"/>
    <property type="match status" value="1"/>
</dbReference>
<dbReference type="SUPFAM" id="SSF48008">
    <property type="entry name" value="GntR ligand-binding domain-like"/>
    <property type="match status" value="1"/>
</dbReference>
<evidence type="ECO:0000313" key="6">
    <source>
        <dbReference type="EMBL" id="MBN8205858.1"/>
    </source>
</evidence>
<dbReference type="InterPro" id="IPR008920">
    <property type="entry name" value="TF_FadR/GntR_C"/>
</dbReference>
<feature type="region of interest" description="Disordered" evidence="4">
    <location>
        <begin position="1"/>
        <end position="28"/>
    </location>
</feature>
<dbReference type="RefSeq" id="WP_206820665.1">
    <property type="nucleotide sequence ID" value="NZ_JAEKJQ010000001.1"/>
</dbReference>
<proteinExistence type="predicted"/>
<gene>
    <name evidence="6" type="ORF">JF543_07765</name>
</gene>
<evidence type="ECO:0000313" key="7">
    <source>
        <dbReference type="Proteomes" id="UP000664385"/>
    </source>
</evidence>
<keyword evidence="2" id="KW-0238">DNA-binding</keyword>
<keyword evidence="1" id="KW-0805">Transcription regulation</keyword>
<sequence>MESLTSPTGAIPVVGASAAEPADHRGTRPHRLHGALFQSIGDEGRAELVERRLVDAIHRGHLRAGERLPSESELARSFGVAPVTVREALLAVRGRGLIVTKRGRNGGSFVVDDADPLVFARRTLAATSRLTLRDLGAHYAAITASAVRLAARRADSSETLRVLRRLDRLDDLDADQQRRLLDDVQVELVSLSQSARLTREQMRLQAEFSPYLRLAAPDTPSMHQQAQTLTGIIRAVEAGDPDEAGRRTEAMTTDVIDTLIHLQSSPETSA</sequence>
<dbReference type="EMBL" id="JAEMWU010000001">
    <property type="protein sequence ID" value="MBN8205858.1"/>
    <property type="molecule type" value="Genomic_DNA"/>
</dbReference>
<dbReference type="GO" id="GO:0003700">
    <property type="term" value="F:DNA-binding transcription factor activity"/>
    <property type="evidence" value="ECO:0007669"/>
    <property type="project" value="InterPro"/>
</dbReference>
<dbReference type="PANTHER" id="PTHR43537:SF5">
    <property type="entry name" value="UXU OPERON TRANSCRIPTIONAL REGULATOR"/>
    <property type="match status" value="1"/>
</dbReference>
<dbReference type="InterPro" id="IPR011711">
    <property type="entry name" value="GntR_C"/>
</dbReference>
<dbReference type="SUPFAM" id="SSF46785">
    <property type="entry name" value="Winged helix' DNA-binding domain"/>
    <property type="match status" value="1"/>
</dbReference>
<name>A0A939DXH7_9MICO</name>